<keyword evidence="4" id="KW-1133">Transmembrane helix</keyword>
<dbReference type="AlphaFoldDB" id="A0A2Z2KCF2"/>
<dbReference type="PROSITE" id="PS01124">
    <property type="entry name" value="HTH_ARAC_FAMILY_2"/>
    <property type="match status" value="1"/>
</dbReference>
<sequence>MMYMPEYKKTIFIRFIMSYTILCVVLIGIMGGYWYTQTNGIMEDEIVKDNQNRLNSAKNYIEQTVLEKYEDNLQNKALSIRFIQENFNLNLLLNKSWEGNLSRIASFRQDLDFYRIENEGLSNVTVYFPGKNYVVDASNFYMKTENSEEAAFILQLNGVKPKEWMFRTLADGSQVMTYVIKLPYETPGVPTMGYFFIDVGMDYLQTAAAQMLSSTADRLYIFNPSGQAVLHTGEYDEVLGGLLKETIHNRRNGEQIIEESEGKAVLSYLEPVHSAHNWTYAMYRPMNSFVLSSEQLKESLFISCGAVVLFGFLMSFFFSKQLYIPVKKLIMQVKGLQSTGPATFRGNEYAFIGSTFHLMEEKIVNLETQARKNDMKNLLIGVSLEIDCEQFIQPGYRYGAVYLQVPEEGSECLKMRYERVDRSLHSTVVPLNEKEAAIVYYIPPHEQDPERSIMADLQQVQYAAGKGSRFGAAIGSIVEIPEELADSYQMAKQAGRYHFLYGKDAIIAYSRVMKMNSVPYLFQYDHFKNALQAGNQEAVNDFINHFMGVIQDGNMQIETAELALLQLIMQLYQSVLELKLQHFLPHSNIFDELKKDTLADTVEAIRRLSMQIAEHLKYSGNHAHTDIIRTLKTYIADHLHEELSLQILSKEVSLAPAYISTLFSEGTKEAFTEYVTRLRLEKAAELLRTETRLSVAAIALQVGYRNPQYFHSKFKSRYGVTPVQYRNSRLAALDSLSLDKD</sequence>
<dbReference type="SMART" id="SM00342">
    <property type="entry name" value="HTH_ARAC"/>
    <property type="match status" value="1"/>
</dbReference>
<evidence type="ECO:0000256" key="3">
    <source>
        <dbReference type="ARBA" id="ARBA00023163"/>
    </source>
</evidence>
<evidence type="ECO:0000256" key="2">
    <source>
        <dbReference type="ARBA" id="ARBA00023125"/>
    </source>
</evidence>
<dbReference type="InterPro" id="IPR018060">
    <property type="entry name" value="HTH_AraC"/>
</dbReference>
<name>A0A2Z2KCF2_9BACL</name>
<keyword evidence="4" id="KW-0812">Transmembrane</keyword>
<proteinExistence type="predicted"/>
<protein>
    <recommendedName>
        <fullName evidence="5">HTH araC/xylS-type domain-containing protein</fullName>
    </recommendedName>
</protein>
<dbReference type="GO" id="GO:0003700">
    <property type="term" value="F:DNA-binding transcription factor activity"/>
    <property type="evidence" value="ECO:0007669"/>
    <property type="project" value="InterPro"/>
</dbReference>
<evidence type="ECO:0000313" key="6">
    <source>
        <dbReference type="EMBL" id="ASA23287.1"/>
    </source>
</evidence>
<feature type="transmembrane region" description="Helical" evidence="4">
    <location>
        <begin position="12"/>
        <end position="35"/>
    </location>
</feature>
<keyword evidence="1" id="KW-0805">Transcription regulation</keyword>
<evidence type="ECO:0000259" key="5">
    <source>
        <dbReference type="PROSITE" id="PS01124"/>
    </source>
</evidence>
<organism evidence="6 7">
    <name type="scientific">Paenibacillus donghaensis</name>
    <dbReference type="NCBI Taxonomy" id="414771"/>
    <lineage>
        <taxon>Bacteria</taxon>
        <taxon>Bacillati</taxon>
        <taxon>Bacillota</taxon>
        <taxon>Bacilli</taxon>
        <taxon>Bacillales</taxon>
        <taxon>Paenibacillaceae</taxon>
        <taxon>Paenibacillus</taxon>
    </lineage>
</organism>
<keyword evidence="7" id="KW-1185">Reference proteome</keyword>
<dbReference type="GO" id="GO:0043565">
    <property type="term" value="F:sequence-specific DNA binding"/>
    <property type="evidence" value="ECO:0007669"/>
    <property type="project" value="InterPro"/>
</dbReference>
<dbReference type="PRINTS" id="PR00032">
    <property type="entry name" value="HTHARAC"/>
</dbReference>
<dbReference type="PANTHER" id="PTHR43280:SF2">
    <property type="entry name" value="HTH-TYPE TRANSCRIPTIONAL REGULATOR EXSA"/>
    <property type="match status" value="1"/>
</dbReference>
<dbReference type="KEGG" id="pdh:B9T62_22235"/>
<keyword evidence="3" id="KW-0804">Transcription</keyword>
<dbReference type="PANTHER" id="PTHR43280">
    <property type="entry name" value="ARAC-FAMILY TRANSCRIPTIONAL REGULATOR"/>
    <property type="match status" value="1"/>
</dbReference>
<keyword evidence="4" id="KW-0472">Membrane</keyword>
<dbReference type="InterPro" id="IPR018062">
    <property type="entry name" value="HTH_AraC-typ_CS"/>
</dbReference>
<evidence type="ECO:0000256" key="1">
    <source>
        <dbReference type="ARBA" id="ARBA00023015"/>
    </source>
</evidence>
<dbReference type="Gene3D" id="1.10.10.60">
    <property type="entry name" value="Homeodomain-like"/>
    <property type="match status" value="2"/>
</dbReference>
<dbReference type="Pfam" id="PF12833">
    <property type="entry name" value="HTH_18"/>
    <property type="match status" value="1"/>
</dbReference>
<dbReference type="Proteomes" id="UP000249890">
    <property type="component" value="Chromosome"/>
</dbReference>
<keyword evidence="2" id="KW-0238">DNA-binding</keyword>
<accession>A0A2Z2KCF2</accession>
<feature type="domain" description="HTH araC/xylS-type" evidence="5">
    <location>
        <begin position="629"/>
        <end position="728"/>
    </location>
</feature>
<dbReference type="EMBL" id="CP021780">
    <property type="protein sequence ID" value="ASA23287.1"/>
    <property type="molecule type" value="Genomic_DNA"/>
</dbReference>
<dbReference type="SUPFAM" id="SSF46689">
    <property type="entry name" value="Homeodomain-like"/>
    <property type="match status" value="1"/>
</dbReference>
<dbReference type="InterPro" id="IPR020449">
    <property type="entry name" value="Tscrpt_reg_AraC-type_HTH"/>
</dbReference>
<reference evidence="6 7" key="1">
    <citation type="submission" date="2017-06" db="EMBL/GenBank/DDBJ databases">
        <title>Complete genome sequence of Paenibacillus donghaensis KCTC 13049T isolated from East Sea sediment, South Korea.</title>
        <authorList>
            <person name="Jung B.K."/>
            <person name="Hong S.-J."/>
            <person name="Shin J.-H."/>
        </authorList>
    </citation>
    <scope>NUCLEOTIDE SEQUENCE [LARGE SCALE GENOMIC DNA]</scope>
    <source>
        <strain evidence="6 7">KCTC 13049</strain>
    </source>
</reference>
<evidence type="ECO:0000313" key="7">
    <source>
        <dbReference type="Proteomes" id="UP000249890"/>
    </source>
</evidence>
<gene>
    <name evidence="6" type="ORF">B9T62_22235</name>
</gene>
<dbReference type="PROSITE" id="PS00041">
    <property type="entry name" value="HTH_ARAC_FAMILY_1"/>
    <property type="match status" value="1"/>
</dbReference>
<evidence type="ECO:0000256" key="4">
    <source>
        <dbReference type="SAM" id="Phobius"/>
    </source>
</evidence>
<dbReference type="InterPro" id="IPR009057">
    <property type="entry name" value="Homeodomain-like_sf"/>
</dbReference>